<gene>
    <name evidence="1" type="primary">tcmP</name>
    <name evidence="1" type="ORF">M9189_07900</name>
</gene>
<protein>
    <submittedName>
        <fullName evidence="1">Three-Cys-motif partner protein TcmP</fullName>
    </submittedName>
</protein>
<accession>A0A9J6ZNE1</accession>
<dbReference type="InterPro" id="IPR031009">
    <property type="entry name" value="Tcm_partner"/>
</dbReference>
<dbReference type="Proteomes" id="UP001056426">
    <property type="component" value="Chromosome"/>
</dbReference>
<dbReference type="KEGG" id="alkq:M9189_07900"/>
<sequence length="316" mass="36532">MKNSRIDFNTQWNSLCLKKCNKEKRKETTQDDLCRETLSISDNLPVRCVGGWAMQKIFHLIQYFGIFTIGMKSKWQGNINYIEICSGPGRCVNRENGEEFNGTSICIIEHQASEYLKKILFFDYNEKVVDTLNKRISARNAINAKAYIGDYNKPNDICDKIIEETKGVGLNLVFIDPTDCSVPFTLLKKIKERIKNVDFIVNFAIRTDVNRNIRNAVLHSETHQNVVKKYTTFLGSNDFFNNPKVIETANKGSQQDLRKLFRDEYMNSLKKIGYSHFDFKPIENYYDLVFASSHETGIKFWSKANAIGFDGQRSLF</sequence>
<evidence type="ECO:0000313" key="1">
    <source>
        <dbReference type="EMBL" id="URW78784.1"/>
    </source>
</evidence>
<dbReference type="NCBIfam" id="TIGR04474">
    <property type="entry name" value="tcm_partner"/>
    <property type="match status" value="1"/>
</dbReference>
<reference evidence="1" key="1">
    <citation type="submission" date="2022-05" db="EMBL/GenBank/DDBJ databases">
        <authorList>
            <person name="Sun X."/>
        </authorList>
    </citation>
    <scope>NUCLEOTIDE SEQUENCE</scope>
    <source>
        <strain evidence="1">Ai-910</strain>
    </source>
</reference>
<reference evidence="1" key="2">
    <citation type="submission" date="2022-06" db="EMBL/GenBank/DDBJ databases">
        <title>Xiashengella guii gen. nov. sp. nov., a bacterium isolated form anaerobic digestion tank.</title>
        <authorList>
            <person name="Huang H."/>
        </authorList>
    </citation>
    <scope>NUCLEOTIDE SEQUENCE</scope>
    <source>
        <strain evidence="1">Ai-910</strain>
    </source>
</reference>
<dbReference type="RefSeq" id="WP_250722179.1">
    <property type="nucleotide sequence ID" value="NZ_CP098400.1"/>
</dbReference>
<dbReference type="EMBL" id="CP098400">
    <property type="protein sequence ID" value="URW78784.1"/>
    <property type="molecule type" value="Genomic_DNA"/>
</dbReference>
<evidence type="ECO:0000313" key="2">
    <source>
        <dbReference type="Proteomes" id="UP001056426"/>
    </source>
</evidence>
<dbReference type="AlphaFoldDB" id="A0A9J6ZNE1"/>
<proteinExistence type="predicted"/>
<organism evidence="1 2">
    <name type="scientific">Xiashengella succiniciproducens</name>
    <dbReference type="NCBI Taxonomy" id="2949635"/>
    <lineage>
        <taxon>Bacteria</taxon>
        <taxon>Pseudomonadati</taxon>
        <taxon>Bacteroidota</taxon>
        <taxon>Bacteroidia</taxon>
        <taxon>Marinilabiliales</taxon>
        <taxon>Marinilabiliaceae</taxon>
        <taxon>Xiashengella</taxon>
    </lineage>
</organism>
<name>A0A9J6ZNE1_9BACT</name>
<keyword evidence="2" id="KW-1185">Reference proteome</keyword>